<organism evidence="1 2">
    <name type="scientific">Nocardia iowensis</name>
    <dbReference type="NCBI Taxonomy" id="204891"/>
    <lineage>
        <taxon>Bacteria</taxon>
        <taxon>Bacillati</taxon>
        <taxon>Actinomycetota</taxon>
        <taxon>Actinomycetes</taxon>
        <taxon>Mycobacteriales</taxon>
        <taxon>Nocardiaceae</taxon>
        <taxon>Nocardia</taxon>
    </lineage>
</organism>
<name>A0ABX8RSV3_NOCIO</name>
<reference evidence="1 2" key="1">
    <citation type="submission" date="2021-07" db="EMBL/GenBank/DDBJ databases">
        <title>Whole Genome Sequence of Nocardia Iowensis.</title>
        <authorList>
            <person name="Lamm A."/>
            <person name="Collins-Fairclough A.M."/>
            <person name="Bunk B."/>
            <person name="Sproer C."/>
        </authorList>
    </citation>
    <scope>NUCLEOTIDE SEQUENCE [LARGE SCALE GENOMIC DNA]</scope>
    <source>
        <strain evidence="1 2">NRRL 5646</strain>
    </source>
</reference>
<accession>A0ABX8RSV3</accession>
<evidence type="ECO:0000313" key="2">
    <source>
        <dbReference type="Proteomes" id="UP000694257"/>
    </source>
</evidence>
<sequence length="119" mass="12824">MDTINFDATITFPAPSADADAVQAAVNLLTEYYWMVETEPGDDLVSAIAENLAREFECFDDPEIKRNDDGSVTIHLTGQRDASEAGDAFDYLEQAGATGTITYASDDGTVGTWTFPEAS</sequence>
<gene>
    <name evidence="1" type="ORF">KV110_01815</name>
</gene>
<dbReference type="EMBL" id="CP078145">
    <property type="protein sequence ID" value="QXN91954.1"/>
    <property type="molecule type" value="Genomic_DNA"/>
</dbReference>
<protein>
    <submittedName>
        <fullName evidence="1">Uncharacterized protein</fullName>
    </submittedName>
</protein>
<dbReference type="Proteomes" id="UP000694257">
    <property type="component" value="Chromosome"/>
</dbReference>
<keyword evidence="2" id="KW-1185">Reference proteome</keyword>
<dbReference type="RefSeq" id="WP_218472803.1">
    <property type="nucleotide sequence ID" value="NZ_BAABJN010000009.1"/>
</dbReference>
<evidence type="ECO:0000313" key="1">
    <source>
        <dbReference type="EMBL" id="QXN91954.1"/>
    </source>
</evidence>
<proteinExistence type="predicted"/>